<name>A0A9Q3FK20_9BASI</name>
<evidence type="ECO:0000313" key="3">
    <source>
        <dbReference type="Proteomes" id="UP000765509"/>
    </source>
</evidence>
<dbReference type="InterPro" id="IPR013103">
    <property type="entry name" value="RVT_2"/>
</dbReference>
<dbReference type="EMBL" id="AVOT02046314">
    <property type="protein sequence ID" value="MBW0541636.1"/>
    <property type="molecule type" value="Genomic_DNA"/>
</dbReference>
<dbReference type="OrthoDB" id="411615at2759"/>
<proteinExistence type="predicted"/>
<sequence>MALRDVWEVVEKDRTVKTIRHCWVFNIKHHANGTIEKFKACFVATGDCQRPGVDCTKTYAPTTSLMSLHLVLAHAICNNWALSSFDVSGAYLYSPVKETVFIEPLTYFCLQLKGKALYVIRQVWRCWWILLSDILTQMGFAAMEVNPSLYIFHSGEDTIAIWIHVENGIVA</sequence>
<dbReference type="AlphaFoldDB" id="A0A9Q3FK20"/>
<feature type="domain" description="Reverse transcriptase Ty1/copia-type" evidence="1">
    <location>
        <begin position="5"/>
        <end position="167"/>
    </location>
</feature>
<comment type="caution">
    <text evidence="2">The sequence shown here is derived from an EMBL/GenBank/DDBJ whole genome shotgun (WGS) entry which is preliminary data.</text>
</comment>
<dbReference type="Proteomes" id="UP000765509">
    <property type="component" value="Unassembled WGS sequence"/>
</dbReference>
<protein>
    <recommendedName>
        <fullName evidence="1">Reverse transcriptase Ty1/copia-type domain-containing protein</fullName>
    </recommendedName>
</protein>
<dbReference type="Pfam" id="PF07727">
    <property type="entry name" value="RVT_2"/>
    <property type="match status" value="1"/>
</dbReference>
<keyword evidence="3" id="KW-1185">Reference proteome</keyword>
<gene>
    <name evidence="2" type="ORF">O181_081351</name>
</gene>
<evidence type="ECO:0000313" key="2">
    <source>
        <dbReference type="EMBL" id="MBW0541636.1"/>
    </source>
</evidence>
<accession>A0A9Q3FK20</accession>
<reference evidence="2" key="1">
    <citation type="submission" date="2021-03" db="EMBL/GenBank/DDBJ databases">
        <title>Draft genome sequence of rust myrtle Austropuccinia psidii MF-1, a brazilian biotype.</title>
        <authorList>
            <person name="Quecine M.C."/>
            <person name="Pachon D.M.R."/>
            <person name="Bonatelli M.L."/>
            <person name="Correr F.H."/>
            <person name="Franceschini L.M."/>
            <person name="Leite T.F."/>
            <person name="Margarido G.R.A."/>
            <person name="Almeida C.A."/>
            <person name="Ferrarezi J.A."/>
            <person name="Labate C.A."/>
        </authorList>
    </citation>
    <scope>NUCLEOTIDE SEQUENCE</scope>
    <source>
        <strain evidence="2">MF-1</strain>
    </source>
</reference>
<organism evidence="2 3">
    <name type="scientific">Austropuccinia psidii MF-1</name>
    <dbReference type="NCBI Taxonomy" id="1389203"/>
    <lineage>
        <taxon>Eukaryota</taxon>
        <taxon>Fungi</taxon>
        <taxon>Dikarya</taxon>
        <taxon>Basidiomycota</taxon>
        <taxon>Pucciniomycotina</taxon>
        <taxon>Pucciniomycetes</taxon>
        <taxon>Pucciniales</taxon>
        <taxon>Sphaerophragmiaceae</taxon>
        <taxon>Austropuccinia</taxon>
    </lineage>
</organism>
<evidence type="ECO:0000259" key="1">
    <source>
        <dbReference type="Pfam" id="PF07727"/>
    </source>
</evidence>